<keyword evidence="1" id="KW-0472">Membrane</keyword>
<evidence type="ECO:0000313" key="3">
    <source>
        <dbReference type="Proteomes" id="UP000776651"/>
    </source>
</evidence>
<feature type="transmembrane region" description="Helical" evidence="1">
    <location>
        <begin position="51"/>
        <end position="75"/>
    </location>
</feature>
<evidence type="ECO:0000313" key="2">
    <source>
        <dbReference type="EMBL" id="MBX7488162.1"/>
    </source>
</evidence>
<dbReference type="EMBL" id="JAIGNQ010000002">
    <property type="protein sequence ID" value="MBX7488162.1"/>
    <property type="molecule type" value="Genomic_DNA"/>
</dbReference>
<dbReference type="Proteomes" id="UP000776651">
    <property type="component" value="Unassembled WGS sequence"/>
</dbReference>
<accession>A0ABS7JJ15</accession>
<sequence>MKYQDQKLQAIVRLTVITSVLSVLLALALIYPKPTDGLVRHLPLSRNGGEYVVFVGILAILVPISWGVLMGLIFTSPEQEVRFVRWTKRWRKAPIPFEAIEFDTGDPDYQKSARRYFMDRHSQ</sequence>
<gene>
    <name evidence="2" type="ORF">K3177_06525</name>
</gene>
<name>A0ABS7JJ15_9SPHN</name>
<feature type="transmembrane region" description="Helical" evidence="1">
    <location>
        <begin position="12"/>
        <end position="31"/>
    </location>
</feature>
<keyword evidence="1" id="KW-0812">Transmembrane</keyword>
<comment type="caution">
    <text evidence="2">The sequence shown here is derived from an EMBL/GenBank/DDBJ whole genome shotgun (WGS) entry which is preliminary data.</text>
</comment>
<organism evidence="2 3">
    <name type="scientific">Qipengyuania pacifica</name>
    <dbReference type="NCBI Taxonomy" id="2860199"/>
    <lineage>
        <taxon>Bacteria</taxon>
        <taxon>Pseudomonadati</taxon>
        <taxon>Pseudomonadota</taxon>
        <taxon>Alphaproteobacteria</taxon>
        <taxon>Sphingomonadales</taxon>
        <taxon>Erythrobacteraceae</taxon>
        <taxon>Qipengyuania</taxon>
    </lineage>
</organism>
<keyword evidence="3" id="KW-1185">Reference proteome</keyword>
<dbReference type="RefSeq" id="WP_221597622.1">
    <property type="nucleotide sequence ID" value="NZ_JAIGNQ010000002.1"/>
</dbReference>
<proteinExistence type="predicted"/>
<reference evidence="2 3" key="1">
    <citation type="submission" date="2021-08" db="EMBL/GenBank/DDBJ databases">
        <title>Comparative Genomics Analysis of the Genus Qipengyuania Reveals Extensive Genetic Diversity and Metabolic Versatility, Including the Description of Fifteen Novel Species.</title>
        <authorList>
            <person name="Liu Y."/>
        </authorList>
    </citation>
    <scope>NUCLEOTIDE SEQUENCE [LARGE SCALE GENOMIC DNA]</scope>
    <source>
        <strain evidence="2 3">GH25</strain>
    </source>
</reference>
<evidence type="ECO:0000256" key="1">
    <source>
        <dbReference type="SAM" id="Phobius"/>
    </source>
</evidence>
<protein>
    <submittedName>
        <fullName evidence="2">Uncharacterized protein</fullName>
    </submittedName>
</protein>
<keyword evidence="1" id="KW-1133">Transmembrane helix</keyword>